<dbReference type="GO" id="GO:0005524">
    <property type="term" value="F:ATP binding"/>
    <property type="evidence" value="ECO:0007669"/>
    <property type="project" value="UniProtKB-KW"/>
</dbReference>
<dbReference type="OrthoDB" id="9801441at2"/>
<dbReference type="Gene3D" id="3.40.50.300">
    <property type="entry name" value="P-loop containing nucleotide triphosphate hydrolases"/>
    <property type="match status" value="2"/>
</dbReference>
<dbReference type="Pfam" id="PF00005">
    <property type="entry name" value="ABC_tran"/>
    <property type="match status" value="2"/>
</dbReference>
<dbReference type="PANTHER" id="PTHR19211">
    <property type="entry name" value="ATP-BINDING TRANSPORT PROTEIN-RELATED"/>
    <property type="match status" value="1"/>
</dbReference>
<dbReference type="RefSeq" id="WP_072912335.1">
    <property type="nucleotide sequence ID" value="NZ_FQYQ01000002.1"/>
</dbReference>
<dbReference type="CDD" id="cd03221">
    <property type="entry name" value="ABCF_EF-3"/>
    <property type="match status" value="1"/>
</dbReference>
<dbReference type="InterPro" id="IPR003593">
    <property type="entry name" value="AAA+_ATPase"/>
</dbReference>
<evidence type="ECO:0000256" key="1">
    <source>
        <dbReference type="ARBA" id="ARBA00022737"/>
    </source>
</evidence>
<name>A0A1M6BMZ5_PSEXY</name>
<reference evidence="5 6" key="1">
    <citation type="submission" date="2016-11" db="EMBL/GenBank/DDBJ databases">
        <authorList>
            <person name="Jaros S."/>
            <person name="Januszkiewicz K."/>
            <person name="Wedrychowicz H."/>
        </authorList>
    </citation>
    <scope>NUCLEOTIDE SEQUENCE [LARGE SCALE GENOMIC DNA]</scope>
    <source>
        <strain evidence="5 6">DSM 14809</strain>
    </source>
</reference>
<organism evidence="5 6">
    <name type="scientific">Pseudobutyrivibrio xylanivorans DSM 14809</name>
    <dbReference type="NCBI Taxonomy" id="1123012"/>
    <lineage>
        <taxon>Bacteria</taxon>
        <taxon>Bacillati</taxon>
        <taxon>Bacillota</taxon>
        <taxon>Clostridia</taxon>
        <taxon>Lachnospirales</taxon>
        <taxon>Lachnospiraceae</taxon>
        <taxon>Pseudobutyrivibrio</taxon>
    </lineage>
</organism>
<dbReference type="EMBL" id="FQYQ01000002">
    <property type="protein sequence ID" value="SHI49928.1"/>
    <property type="molecule type" value="Genomic_DNA"/>
</dbReference>
<evidence type="ECO:0000256" key="2">
    <source>
        <dbReference type="ARBA" id="ARBA00022741"/>
    </source>
</evidence>
<dbReference type="InterPro" id="IPR027417">
    <property type="entry name" value="P-loop_NTPase"/>
</dbReference>
<dbReference type="InterPro" id="IPR050611">
    <property type="entry name" value="ABCF"/>
</dbReference>
<keyword evidence="2" id="KW-0547">Nucleotide-binding</keyword>
<evidence type="ECO:0000313" key="6">
    <source>
        <dbReference type="Proteomes" id="UP000184185"/>
    </source>
</evidence>
<dbReference type="InterPro" id="IPR003439">
    <property type="entry name" value="ABC_transporter-like_ATP-bd"/>
</dbReference>
<evidence type="ECO:0000313" key="5">
    <source>
        <dbReference type="EMBL" id="SHI49928.1"/>
    </source>
</evidence>
<dbReference type="Proteomes" id="UP000184185">
    <property type="component" value="Unassembled WGS sequence"/>
</dbReference>
<feature type="domain" description="ABC transporter" evidence="4">
    <location>
        <begin position="2"/>
        <end position="225"/>
    </location>
</feature>
<dbReference type="SMART" id="SM00382">
    <property type="entry name" value="AAA"/>
    <property type="match status" value="2"/>
</dbReference>
<keyword evidence="3" id="KW-0067">ATP-binding</keyword>
<evidence type="ECO:0000259" key="4">
    <source>
        <dbReference type="PROSITE" id="PS50893"/>
    </source>
</evidence>
<proteinExistence type="predicted"/>
<dbReference type="PROSITE" id="PS00211">
    <property type="entry name" value="ABC_TRANSPORTER_1"/>
    <property type="match status" value="1"/>
</dbReference>
<keyword evidence="1" id="KW-0677">Repeat</keyword>
<keyword evidence="6" id="KW-1185">Reference proteome</keyword>
<dbReference type="InterPro" id="IPR017871">
    <property type="entry name" value="ABC_transporter-like_CS"/>
</dbReference>
<dbReference type="AlphaFoldDB" id="A0A1M6BMZ5"/>
<gene>
    <name evidence="5" type="ORF">SAMN02745725_00527</name>
</gene>
<dbReference type="PROSITE" id="PS50893">
    <property type="entry name" value="ABC_TRANSPORTER_2"/>
    <property type="match status" value="1"/>
</dbReference>
<protein>
    <submittedName>
        <fullName evidence="5">ATPase components of ABC transporters with duplicated ATPase domains</fullName>
    </submittedName>
</protein>
<accession>A0A1M6BMZ5</accession>
<dbReference type="SUPFAM" id="SSF52540">
    <property type="entry name" value="P-loop containing nucleoside triphosphate hydrolases"/>
    <property type="match status" value="2"/>
</dbReference>
<dbReference type="PANTHER" id="PTHR19211:SF14">
    <property type="entry name" value="ATP-BINDING CASSETTE SUB-FAMILY F MEMBER 1"/>
    <property type="match status" value="1"/>
</dbReference>
<evidence type="ECO:0000256" key="3">
    <source>
        <dbReference type="ARBA" id="ARBA00022840"/>
    </source>
</evidence>
<dbReference type="GO" id="GO:0016887">
    <property type="term" value="F:ATP hydrolysis activity"/>
    <property type="evidence" value="ECO:0007669"/>
    <property type="project" value="InterPro"/>
</dbReference>
<sequence length="511" mass="58544">MLQIKDLTITHLKDLRIILDKFNMVLNDGDKAVIIGEEGNGKSTLMKWIYDPNLAEAYTECSGERITGGESLGYLPQELNECDRVKTLYEFFSEGTLFFDKTPKELSEMASQFQVPSEFFYSDQIMGSLSGGEKVKAQLMRLLMDEPTVLLLDEPSNDIDISTLELLEKLIKDWKHIVLFISHDETLIENTANVIIHLEQIMRKSKSRYTIVKDNYENYIKRRADNFQRQEQQALNDRREKKIRDEKFRRVYDSVDHALTYISKGARDAPGKNLKDKMHTVKAMGKRFEKMDENMTEMPEQEEAIFFKLGNKDAIVPAGKTVIEYSQDELRTPDGSKILSRNIFLRVRGPEKICIVGTNGVGKTTLLKKMADELLSRKDIRAQYMPQNYEDMLDLAATPVEFLDDTGDKVIRTRIRTYLGSLKYTPDEMDHPIRELSGGQKAKVLLLKMSMSDANVLILDEPTRNFSPLSGPVIREMIASFPGAVISISHDRKYIDEVCTKTYILTEEGLK</sequence>